<reference evidence="4 5" key="1">
    <citation type="submission" date="2018-07" db="EMBL/GenBank/DDBJ databases">
        <title>Dyella solisilvae sp. nov., isolated from the pine and broad-leaved mixed forest soil.</title>
        <authorList>
            <person name="Gao Z."/>
            <person name="Qiu L."/>
        </authorList>
    </citation>
    <scope>NUCLEOTIDE SEQUENCE [LARGE SCALE GENOMIC DNA]</scope>
    <source>
        <strain evidence="4 5">DHG54</strain>
    </source>
</reference>
<dbReference type="PANTHER" id="PTHR42852">
    <property type="entry name" value="THIOL:DISULFIDE INTERCHANGE PROTEIN DSBE"/>
    <property type="match status" value="1"/>
</dbReference>
<keyword evidence="2" id="KW-0732">Signal</keyword>
<protein>
    <submittedName>
        <fullName evidence="4">TlpA family protein disulfide reductase</fullName>
    </submittedName>
</protein>
<keyword evidence="5" id="KW-1185">Reference proteome</keyword>
<comment type="caution">
    <text evidence="4">The sequence shown here is derived from an EMBL/GenBank/DDBJ whole genome shotgun (WGS) entry which is preliminary data.</text>
</comment>
<dbReference type="PANTHER" id="PTHR42852:SF13">
    <property type="entry name" value="PROTEIN DIPZ"/>
    <property type="match status" value="1"/>
</dbReference>
<gene>
    <name evidence="4" type="ORF">DVT68_16530</name>
</gene>
<feature type="signal peptide" evidence="2">
    <location>
        <begin position="1"/>
        <end position="34"/>
    </location>
</feature>
<dbReference type="Pfam" id="PF00578">
    <property type="entry name" value="AhpC-TSA"/>
    <property type="match status" value="1"/>
</dbReference>
<dbReference type="EMBL" id="QQSY01000005">
    <property type="protein sequence ID" value="RDI97363.1"/>
    <property type="molecule type" value="Genomic_DNA"/>
</dbReference>
<feature type="chain" id="PRO_5016803764" evidence="2">
    <location>
        <begin position="35"/>
        <end position="180"/>
    </location>
</feature>
<feature type="domain" description="Thioredoxin" evidence="3">
    <location>
        <begin position="37"/>
        <end position="179"/>
    </location>
</feature>
<evidence type="ECO:0000313" key="5">
    <source>
        <dbReference type="Proteomes" id="UP000254711"/>
    </source>
</evidence>
<dbReference type="CDD" id="cd02966">
    <property type="entry name" value="TlpA_like_family"/>
    <property type="match status" value="1"/>
</dbReference>
<evidence type="ECO:0000256" key="1">
    <source>
        <dbReference type="ARBA" id="ARBA00023284"/>
    </source>
</evidence>
<keyword evidence="1" id="KW-0676">Redox-active center</keyword>
<dbReference type="SUPFAM" id="SSF52833">
    <property type="entry name" value="Thioredoxin-like"/>
    <property type="match status" value="1"/>
</dbReference>
<dbReference type="AlphaFoldDB" id="A0A370K3X3"/>
<evidence type="ECO:0000256" key="2">
    <source>
        <dbReference type="SAM" id="SignalP"/>
    </source>
</evidence>
<organism evidence="4 5">
    <name type="scientific">Dyella solisilvae</name>
    <dbReference type="NCBI Taxonomy" id="1920168"/>
    <lineage>
        <taxon>Bacteria</taxon>
        <taxon>Pseudomonadati</taxon>
        <taxon>Pseudomonadota</taxon>
        <taxon>Gammaproteobacteria</taxon>
        <taxon>Lysobacterales</taxon>
        <taxon>Rhodanobacteraceae</taxon>
        <taxon>Dyella</taxon>
    </lineage>
</organism>
<dbReference type="RefSeq" id="WP_114826209.1">
    <property type="nucleotide sequence ID" value="NZ_QQSY01000005.1"/>
</dbReference>
<dbReference type="InterPro" id="IPR050553">
    <property type="entry name" value="Thioredoxin_ResA/DsbE_sf"/>
</dbReference>
<dbReference type="OrthoDB" id="9796554at2"/>
<accession>A0A370K3X3</accession>
<dbReference type="InterPro" id="IPR017937">
    <property type="entry name" value="Thioredoxin_CS"/>
</dbReference>
<evidence type="ECO:0000313" key="4">
    <source>
        <dbReference type="EMBL" id="RDI97363.1"/>
    </source>
</evidence>
<dbReference type="Proteomes" id="UP000254711">
    <property type="component" value="Unassembled WGS sequence"/>
</dbReference>
<dbReference type="InterPro" id="IPR000866">
    <property type="entry name" value="AhpC/TSA"/>
</dbReference>
<proteinExistence type="predicted"/>
<dbReference type="GO" id="GO:0015036">
    <property type="term" value="F:disulfide oxidoreductase activity"/>
    <property type="evidence" value="ECO:0007669"/>
    <property type="project" value="UniProtKB-ARBA"/>
</dbReference>
<sequence length="180" mass="19959">MHAAITSPARRIVACLWRLCLLACLVAPLNAAYANDLVVGAPAPPIALHTLDGKTIDLQALRGKVVIVTFWATWCEPCREELPLLSRYAREHADQGLVVLGFSLDAPEDLDKVRAVAGKLEFPVGLLGDPHVPGYGRIWRLPVSFTIDRSGRLVEDGWKERPPEWTAKRLERVVTPLLER</sequence>
<name>A0A370K3X3_9GAMM</name>
<dbReference type="InterPro" id="IPR013766">
    <property type="entry name" value="Thioredoxin_domain"/>
</dbReference>
<dbReference type="Gene3D" id="3.40.30.10">
    <property type="entry name" value="Glutaredoxin"/>
    <property type="match status" value="1"/>
</dbReference>
<dbReference type="PROSITE" id="PS51352">
    <property type="entry name" value="THIOREDOXIN_2"/>
    <property type="match status" value="1"/>
</dbReference>
<dbReference type="InterPro" id="IPR036249">
    <property type="entry name" value="Thioredoxin-like_sf"/>
</dbReference>
<evidence type="ECO:0000259" key="3">
    <source>
        <dbReference type="PROSITE" id="PS51352"/>
    </source>
</evidence>
<dbReference type="PROSITE" id="PS00194">
    <property type="entry name" value="THIOREDOXIN_1"/>
    <property type="match status" value="1"/>
</dbReference>
<dbReference type="GO" id="GO:0016209">
    <property type="term" value="F:antioxidant activity"/>
    <property type="evidence" value="ECO:0007669"/>
    <property type="project" value="InterPro"/>
</dbReference>